<keyword evidence="4" id="KW-1185">Reference proteome</keyword>
<dbReference type="STRING" id="388357.GCA_001580365_01477"/>
<dbReference type="SUPFAM" id="SSF51735">
    <property type="entry name" value="NAD(P)-binding Rossmann-fold domains"/>
    <property type="match status" value="1"/>
</dbReference>
<evidence type="ECO:0000313" key="4">
    <source>
        <dbReference type="Proteomes" id="UP000321103"/>
    </source>
</evidence>
<sequence>MAGMSVVIAGCGDLGTEIGLRLAEQGHEVLGLRRRAELVPPPLVGVPVDLSAEVPELPGDVELLVVATAADGRTPEAYRAAYLDGLRHLFDGLRAAGALPRRALLVSSTAVCGDADGAEVTEDDPPAPATPTAQILLEAEELFHEQFPHGTVLRLSGIYGPGRTRLIDKVRSGDTAAGAAWTNRIHRDDAAAAAVHLLTMEAQPLTLYLGTDDEPVPEREVLEFLAQELGAPLPEDVPEADAPRRGSKRLSNARLRASGVQLRYPTYREGYRAVLAGEGSRHP</sequence>
<dbReference type="GO" id="GO:0005737">
    <property type="term" value="C:cytoplasm"/>
    <property type="evidence" value="ECO:0007669"/>
    <property type="project" value="TreeGrafter"/>
</dbReference>
<dbReference type="PANTHER" id="PTHR48079">
    <property type="entry name" value="PROTEIN YEEZ"/>
    <property type="match status" value="1"/>
</dbReference>
<dbReference type="InterPro" id="IPR051783">
    <property type="entry name" value="NAD(P)-dependent_oxidoreduct"/>
</dbReference>
<proteinExistence type="predicted"/>
<evidence type="ECO:0000313" key="3">
    <source>
        <dbReference type="EMBL" id="GEO95177.1"/>
    </source>
</evidence>
<accession>A0A512IC28</accession>
<dbReference type="AlphaFoldDB" id="A0A512IC28"/>
<comment type="caution">
    <text evidence="3">The sequence shown here is derived from an EMBL/GenBank/DDBJ whole genome shotgun (WGS) entry which is preliminary data.</text>
</comment>
<dbReference type="Proteomes" id="UP000321103">
    <property type="component" value="Unassembled WGS sequence"/>
</dbReference>
<dbReference type="Gene3D" id="3.40.50.720">
    <property type="entry name" value="NAD(P)-binding Rossmann-like Domain"/>
    <property type="match status" value="1"/>
</dbReference>
<dbReference type="InterPro" id="IPR036291">
    <property type="entry name" value="NAD(P)-bd_dom_sf"/>
</dbReference>
<evidence type="ECO:0000259" key="2">
    <source>
        <dbReference type="Pfam" id="PF01370"/>
    </source>
</evidence>
<reference evidence="3 4" key="1">
    <citation type="submission" date="2019-07" db="EMBL/GenBank/DDBJ databases">
        <title>Whole genome shotgun sequence of Kocuria turfanensis NBRC 107627.</title>
        <authorList>
            <person name="Hosoyama A."/>
            <person name="Uohara A."/>
            <person name="Ohji S."/>
            <person name="Ichikawa N."/>
        </authorList>
    </citation>
    <scope>NUCLEOTIDE SEQUENCE [LARGE SCALE GENOMIC DNA]</scope>
    <source>
        <strain evidence="3 4">NBRC 107627</strain>
    </source>
</reference>
<dbReference type="CDD" id="cd05266">
    <property type="entry name" value="SDR_a4"/>
    <property type="match status" value="1"/>
</dbReference>
<gene>
    <name evidence="3" type="ORF">KTU01_13000</name>
</gene>
<dbReference type="GO" id="GO:0004029">
    <property type="term" value="F:aldehyde dehydrogenase (NAD+) activity"/>
    <property type="evidence" value="ECO:0007669"/>
    <property type="project" value="TreeGrafter"/>
</dbReference>
<organism evidence="3 4">
    <name type="scientific">Kocuria turfanensis</name>
    <dbReference type="NCBI Taxonomy" id="388357"/>
    <lineage>
        <taxon>Bacteria</taxon>
        <taxon>Bacillati</taxon>
        <taxon>Actinomycetota</taxon>
        <taxon>Actinomycetes</taxon>
        <taxon>Micrococcales</taxon>
        <taxon>Micrococcaceae</taxon>
        <taxon>Kocuria</taxon>
    </lineage>
</organism>
<evidence type="ECO:0000256" key="1">
    <source>
        <dbReference type="SAM" id="MobiDB-lite"/>
    </source>
</evidence>
<protein>
    <recommendedName>
        <fullName evidence="2">NAD-dependent epimerase/dehydratase domain-containing protein</fullName>
    </recommendedName>
</protein>
<dbReference type="EMBL" id="BJZS01000033">
    <property type="protein sequence ID" value="GEO95177.1"/>
    <property type="molecule type" value="Genomic_DNA"/>
</dbReference>
<feature type="region of interest" description="Disordered" evidence="1">
    <location>
        <begin position="232"/>
        <end position="253"/>
    </location>
</feature>
<feature type="domain" description="NAD-dependent epimerase/dehydratase" evidence="2">
    <location>
        <begin position="12"/>
        <end position="200"/>
    </location>
</feature>
<dbReference type="PANTHER" id="PTHR48079:SF6">
    <property type="entry name" value="NAD(P)-BINDING DOMAIN-CONTAINING PROTEIN-RELATED"/>
    <property type="match status" value="1"/>
</dbReference>
<dbReference type="Pfam" id="PF01370">
    <property type="entry name" value="Epimerase"/>
    <property type="match status" value="1"/>
</dbReference>
<dbReference type="InterPro" id="IPR001509">
    <property type="entry name" value="Epimerase_deHydtase"/>
</dbReference>
<name>A0A512IC28_9MICC</name>